<dbReference type="EMBL" id="NCSJ02000065">
    <property type="protein sequence ID" value="RFU31943.1"/>
    <property type="molecule type" value="Genomic_DNA"/>
</dbReference>
<gene>
    <name evidence="5" type="ORF">B7463_g4441</name>
</gene>
<dbReference type="SUPFAM" id="SSF48403">
    <property type="entry name" value="Ankyrin repeat"/>
    <property type="match status" value="1"/>
</dbReference>
<reference evidence="5 6" key="1">
    <citation type="submission" date="2018-05" db="EMBL/GenBank/DDBJ databases">
        <title>Draft genome sequence of Scytalidium lignicola DSM 105466, a ubiquitous saprotrophic fungus.</title>
        <authorList>
            <person name="Buettner E."/>
            <person name="Gebauer A.M."/>
            <person name="Hofrichter M."/>
            <person name="Liers C."/>
            <person name="Kellner H."/>
        </authorList>
    </citation>
    <scope>NUCLEOTIDE SEQUENCE [LARGE SCALE GENOMIC DNA]</scope>
    <source>
        <strain evidence="5 6">DSM 105466</strain>
    </source>
</reference>
<dbReference type="SMART" id="SM00248">
    <property type="entry name" value="ANK"/>
    <property type="match status" value="3"/>
</dbReference>
<dbReference type="PROSITE" id="PS50297">
    <property type="entry name" value="ANK_REP_REGION"/>
    <property type="match status" value="3"/>
</dbReference>
<evidence type="ECO:0000313" key="6">
    <source>
        <dbReference type="Proteomes" id="UP000258309"/>
    </source>
</evidence>
<dbReference type="Pfam" id="PF12796">
    <property type="entry name" value="Ank_2"/>
    <property type="match status" value="1"/>
</dbReference>
<dbReference type="STRING" id="5539.A0A3E2HFM6"/>
<dbReference type="PROSITE" id="PS50088">
    <property type="entry name" value="ANK_REPEAT"/>
    <property type="match status" value="3"/>
</dbReference>
<comment type="caution">
    <text evidence="5">The sequence shown here is derived from an EMBL/GenBank/DDBJ whole genome shotgun (WGS) entry which is preliminary data.</text>
</comment>
<proteinExistence type="predicted"/>
<feature type="repeat" description="ANK" evidence="3">
    <location>
        <begin position="258"/>
        <end position="290"/>
    </location>
</feature>
<evidence type="ECO:0000256" key="2">
    <source>
        <dbReference type="ARBA" id="ARBA00023043"/>
    </source>
</evidence>
<evidence type="ECO:0000256" key="3">
    <source>
        <dbReference type="PROSITE-ProRule" id="PRU00023"/>
    </source>
</evidence>
<dbReference type="OrthoDB" id="3552069at2759"/>
<sequence>MQNRSAQQKFRHKKRVERQKRSKLVNSQQLLPEEPPVGSHTKNRREDMDNEIRRVQLPLDVQYPADATLSYTTFQDINNVTDFSNISDLPHSFDGHSSVSLGSDAILSSADQPATLSSLLYSLDSSDQSGDTDVSNLFHSNDNPSLDLSTNLSLAPSISSSCSPILALPNPNYTGNPESVPGDNTNLNRPLLPTAPLSNTLTAPVLPQTSCLGNSHGSCTNDSILQPGRRVMNGQTYQHEHFNPSRSGSRHTARPMSSWKSPLHISVENGHTNIVKLLLCQGADINQCDGEGYTPLHLATQCNNLDTMRLLLNHNADVDAQDSSGWSPLYHAAASGFEEGVKLLILYGALVAGS</sequence>
<organism evidence="5 6">
    <name type="scientific">Scytalidium lignicola</name>
    <name type="common">Hyphomycete</name>
    <dbReference type="NCBI Taxonomy" id="5539"/>
    <lineage>
        <taxon>Eukaryota</taxon>
        <taxon>Fungi</taxon>
        <taxon>Dikarya</taxon>
        <taxon>Ascomycota</taxon>
        <taxon>Pezizomycotina</taxon>
        <taxon>Leotiomycetes</taxon>
        <taxon>Leotiomycetes incertae sedis</taxon>
        <taxon>Scytalidium</taxon>
    </lineage>
</organism>
<feature type="region of interest" description="Disordered" evidence="4">
    <location>
        <begin position="1"/>
        <end position="49"/>
    </location>
</feature>
<name>A0A3E2HFM6_SCYLI</name>
<dbReference type="InterPro" id="IPR002110">
    <property type="entry name" value="Ankyrin_rpt"/>
</dbReference>
<feature type="non-terminal residue" evidence="5">
    <location>
        <position position="1"/>
    </location>
</feature>
<evidence type="ECO:0000313" key="5">
    <source>
        <dbReference type="EMBL" id="RFU31943.1"/>
    </source>
</evidence>
<dbReference type="AlphaFoldDB" id="A0A3E2HFM6"/>
<accession>A0A3E2HFM6</accession>
<feature type="repeat" description="ANK" evidence="3">
    <location>
        <begin position="324"/>
        <end position="354"/>
    </location>
</feature>
<feature type="compositionally biased region" description="Basic residues" evidence="4">
    <location>
        <begin position="9"/>
        <end position="23"/>
    </location>
</feature>
<evidence type="ECO:0000256" key="4">
    <source>
        <dbReference type="SAM" id="MobiDB-lite"/>
    </source>
</evidence>
<dbReference type="Proteomes" id="UP000258309">
    <property type="component" value="Unassembled WGS sequence"/>
</dbReference>
<keyword evidence="2 3" id="KW-0040">ANK repeat</keyword>
<feature type="repeat" description="ANK" evidence="3">
    <location>
        <begin position="291"/>
        <end position="323"/>
    </location>
</feature>
<evidence type="ECO:0000256" key="1">
    <source>
        <dbReference type="ARBA" id="ARBA00022737"/>
    </source>
</evidence>
<protein>
    <submittedName>
        <fullName evidence="5">Uncharacterized protein</fullName>
    </submittedName>
</protein>
<feature type="non-terminal residue" evidence="5">
    <location>
        <position position="354"/>
    </location>
</feature>
<dbReference type="InterPro" id="IPR036770">
    <property type="entry name" value="Ankyrin_rpt-contain_sf"/>
</dbReference>
<dbReference type="PANTHER" id="PTHR24171:SF10">
    <property type="entry name" value="ANKYRIN REPEAT DOMAIN-CONTAINING PROTEIN 29-LIKE"/>
    <property type="match status" value="1"/>
</dbReference>
<keyword evidence="6" id="KW-1185">Reference proteome</keyword>
<dbReference type="PANTHER" id="PTHR24171">
    <property type="entry name" value="ANKYRIN REPEAT DOMAIN-CONTAINING PROTEIN 39-RELATED"/>
    <property type="match status" value="1"/>
</dbReference>
<keyword evidence="1" id="KW-0677">Repeat</keyword>
<dbReference type="Gene3D" id="1.25.40.20">
    <property type="entry name" value="Ankyrin repeat-containing domain"/>
    <property type="match status" value="1"/>
</dbReference>